<gene>
    <name evidence="2" type="ORF">SAMN05421823_111249</name>
</gene>
<accession>A0A1G9RRV9</accession>
<dbReference type="AlphaFoldDB" id="A0A1G9RRV9"/>
<dbReference type="Proteomes" id="UP000198510">
    <property type="component" value="Unassembled WGS sequence"/>
</dbReference>
<organism evidence="2 3">
    <name type="scientific">Catalinimonas alkaloidigena</name>
    <dbReference type="NCBI Taxonomy" id="1075417"/>
    <lineage>
        <taxon>Bacteria</taxon>
        <taxon>Pseudomonadati</taxon>
        <taxon>Bacteroidota</taxon>
        <taxon>Cytophagia</taxon>
        <taxon>Cytophagales</taxon>
        <taxon>Catalimonadaceae</taxon>
        <taxon>Catalinimonas</taxon>
    </lineage>
</organism>
<protein>
    <recommendedName>
        <fullName evidence="4">TonB C-terminal domain-containing protein</fullName>
    </recommendedName>
</protein>
<evidence type="ECO:0000256" key="1">
    <source>
        <dbReference type="SAM" id="SignalP"/>
    </source>
</evidence>
<keyword evidence="1" id="KW-0732">Signal</keyword>
<name>A0A1G9RRV9_9BACT</name>
<dbReference type="EMBL" id="FNFO01000011">
    <property type="protein sequence ID" value="SDM26049.1"/>
    <property type="molecule type" value="Genomic_DNA"/>
</dbReference>
<evidence type="ECO:0000313" key="3">
    <source>
        <dbReference type="Proteomes" id="UP000198510"/>
    </source>
</evidence>
<dbReference type="RefSeq" id="WP_143017441.1">
    <property type="nucleotide sequence ID" value="NZ_FNFO01000011.1"/>
</dbReference>
<proteinExistence type="predicted"/>
<keyword evidence="3" id="KW-1185">Reference proteome</keyword>
<feature type="signal peptide" evidence="1">
    <location>
        <begin position="1"/>
        <end position="18"/>
    </location>
</feature>
<reference evidence="2 3" key="1">
    <citation type="submission" date="2016-10" db="EMBL/GenBank/DDBJ databases">
        <authorList>
            <person name="de Groot N.N."/>
        </authorList>
    </citation>
    <scope>NUCLEOTIDE SEQUENCE [LARGE SCALE GENOMIC DNA]</scope>
    <source>
        <strain evidence="2 3">DSM 25186</strain>
    </source>
</reference>
<feature type="chain" id="PRO_5011667240" description="TonB C-terminal domain-containing protein" evidence="1">
    <location>
        <begin position="19"/>
        <end position="134"/>
    </location>
</feature>
<sequence>MKTPLLLLMLLSFTTVQAQRAEKAQKPKKEKWQTIYKKHGVTFSYQIVDCDGPEYVACRISNARKKKTALSYTLFTVDAQGERLPLEKSRHLVLKPKQTVQGSCNKPRPELFQPQLLPEVRDITVELDFQALTK</sequence>
<evidence type="ECO:0000313" key="2">
    <source>
        <dbReference type="EMBL" id="SDM26049.1"/>
    </source>
</evidence>
<evidence type="ECO:0008006" key="4">
    <source>
        <dbReference type="Google" id="ProtNLM"/>
    </source>
</evidence>